<keyword evidence="2" id="KW-1185">Reference proteome</keyword>
<sequence>MCLKIIYDLEKDVNKLFNICEVINTQTGGDYLENTPTKLKKEETKQNAQLESRKRELSKCKDGDYMSYSEEDILKQFQYATVWTKLSSLGVYDYMELIYYINRILVDVPIISTYWITAILNTEFRGCGSIYFIKMKKPMENRRENNPKEW</sequence>
<proteinExistence type="predicted"/>
<organism evidence="1 2">
    <name type="scientific">Austropuccinia psidii MF-1</name>
    <dbReference type="NCBI Taxonomy" id="1389203"/>
    <lineage>
        <taxon>Eukaryota</taxon>
        <taxon>Fungi</taxon>
        <taxon>Dikarya</taxon>
        <taxon>Basidiomycota</taxon>
        <taxon>Pucciniomycotina</taxon>
        <taxon>Pucciniomycetes</taxon>
        <taxon>Pucciniales</taxon>
        <taxon>Sphaerophragmiaceae</taxon>
        <taxon>Austropuccinia</taxon>
    </lineage>
</organism>
<reference evidence="1" key="1">
    <citation type="submission" date="2021-03" db="EMBL/GenBank/DDBJ databases">
        <title>Draft genome sequence of rust myrtle Austropuccinia psidii MF-1, a brazilian biotype.</title>
        <authorList>
            <person name="Quecine M.C."/>
            <person name="Pachon D.M.R."/>
            <person name="Bonatelli M.L."/>
            <person name="Correr F.H."/>
            <person name="Franceschini L.M."/>
            <person name="Leite T.F."/>
            <person name="Margarido G.R.A."/>
            <person name="Almeida C.A."/>
            <person name="Ferrarezi J.A."/>
            <person name="Labate C.A."/>
        </authorList>
    </citation>
    <scope>NUCLEOTIDE SEQUENCE</scope>
    <source>
        <strain evidence="1">MF-1</strain>
    </source>
</reference>
<dbReference type="Proteomes" id="UP000765509">
    <property type="component" value="Unassembled WGS sequence"/>
</dbReference>
<evidence type="ECO:0000313" key="1">
    <source>
        <dbReference type="EMBL" id="MBW0515243.1"/>
    </source>
</evidence>
<gene>
    <name evidence="1" type="ORF">O181_054958</name>
</gene>
<dbReference type="AlphaFoldDB" id="A0A9Q3HRY0"/>
<comment type="caution">
    <text evidence="1">The sequence shown here is derived from an EMBL/GenBank/DDBJ whole genome shotgun (WGS) entry which is preliminary data.</text>
</comment>
<name>A0A9Q3HRY0_9BASI</name>
<evidence type="ECO:0000313" key="2">
    <source>
        <dbReference type="Proteomes" id="UP000765509"/>
    </source>
</evidence>
<dbReference type="EMBL" id="AVOT02024528">
    <property type="protein sequence ID" value="MBW0515243.1"/>
    <property type="molecule type" value="Genomic_DNA"/>
</dbReference>
<protein>
    <submittedName>
        <fullName evidence="1">Uncharacterized protein</fullName>
    </submittedName>
</protein>
<accession>A0A9Q3HRY0</accession>